<dbReference type="EMBL" id="LKHP01000002">
    <property type="protein sequence ID" value="KRQ87547.1"/>
    <property type="molecule type" value="Genomic_DNA"/>
</dbReference>
<dbReference type="RefSeq" id="WP_083490283.1">
    <property type="nucleotide sequence ID" value="NZ_LKHP01000002.1"/>
</dbReference>
<evidence type="ECO:0000313" key="3">
    <source>
        <dbReference type="Proteomes" id="UP000052015"/>
    </source>
</evidence>
<dbReference type="PANTHER" id="PTHR43777:SF1">
    <property type="entry name" value="MOLYBDENUM COFACTOR CYTIDYLYLTRANSFERASE"/>
    <property type="match status" value="1"/>
</dbReference>
<dbReference type="STRING" id="908809.ABG79_00348"/>
<dbReference type="NCBIfam" id="TIGR03309">
    <property type="entry name" value="matur_yqeB"/>
    <property type="match status" value="1"/>
</dbReference>
<feature type="domain" description="MobA-like NTP transferase" evidence="1">
    <location>
        <begin position="5"/>
        <end position="160"/>
    </location>
</feature>
<dbReference type="InterPro" id="IPR029044">
    <property type="entry name" value="Nucleotide-diphossugar_trans"/>
</dbReference>
<sequence>MVSIVILASGFSNRMGRDKLIIEFKGIKIIEHTILNAVKSKADEVLVVYRDEIIKKIAETYGAKAVINENAHNGQSQAVICGIKNLNIRDGVLFLPGDMPFFDVESINRLIDEYEKTKKIVCPVCLFKRRAPVIFPQGYINDLLSLTGDIGGRAILEKNNDVSEVAFKNLKLFWDIDELNDLKYSSGETVIIRGAGDIASGVALRLFRCGFNIIMLETNNPSVIRRRVAFASAVFNKEADVEGVKGILAGYSDIESIWRIGAIPVIIDENLDILNHIEVDILIDAILAKKNLGMMKSMAPLTIGLGPGFEAGVDVHAVIETNRGHNLGRVYYKGFAEKNTGTPGDVLGFKEERVLRAPCNGKVILVKDIGDFVKKGETLLMVNELEVKSKIDGIVRGIIKDGYEVLEGMKIGDVDPRGKKEYCFTVSEKALAIAGGVLEAILNFRMNKRGGESGGKGYSKNT</sequence>
<dbReference type="InterPro" id="IPR025877">
    <property type="entry name" value="MobA-like_NTP_Trfase"/>
</dbReference>
<dbReference type="SUPFAM" id="SSF53448">
    <property type="entry name" value="Nucleotide-diphospho-sugar transferases"/>
    <property type="match status" value="1"/>
</dbReference>
<name>A0A0R3JVC2_CALMK</name>
<keyword evidence="3" id="KW-1185">Reference proteome</keyword>
<evidence type="ECO:0000259" key="1">
    <source>
        <dbReference type="Pfam" id="PF12804"/>
    </source>
</evidence>
<dbReference type="Proteomes" id="UP000052015">
    <property type="component" value="Unassembled WGS sequence"/>
</dbReference>
<dbReference type="OrthoDB" id="9815497at2"/>
<reference evidence="2 3" key="1">
    <citation type="submission" date="2015-09" db="EMBL/GenBank/DDBJ databases">
        <title>Draft genome sequence of a Caloramator mitchellensis, a moderate thermophile from the Great Artesian Basin of Australia.</title>
        <authorList>
            <person name="Patel B.K."/>
        </authorList>
    </citation>
    <scope>NUCLEOTIDE SEQUENCE [LARGE SCALE GENOMIC DNA]</scope>
    <source>
        <strain evidence="2 3">VF08</strain>
    </source>
</reference>
<dbReference type="Gene3D" id="3.90.550.10">
    <property type="entry name" value="Spore Coat Polysaccharide Biosynthesis Protein SpsA, Chain A"/>
    <property type="match status" value="1"/>
</dbReference>
<proteinExistence type="predicted"/>
<protein>
    <submittedName>
        <fullName evidence="2">Purine catabolism protein PucB</fullName>
    </submittedName>
</protein>
<dbReference type="GO" id="GO:0016779">
    <property type="term" value="F:nucleotidyltransferase activity"/>
    <property type="evidence" value="ECO:0007669"/>
    <property type="project" value="UniProtKB-ARBA"/>
</dbReference>
<dbReference type="PANTHER" id="PTHR43777">
    <property type="entry name" value="MOLYBDENUM COFACTOR CYTIDYLYLTRANSFERASE"/>
    <property type="match status" value="1"/>
</dbReference>
<dbReference type="InterPro" id="IPR017695">
    <property type="entry name" value="Se-dep_Mo_hydrolase_YqeB"/>
</dbReference>
<gene>
    <name evidence="2" type="primary">pucB</name>
    <name evidence="2" type="ORF">ABG79_00348</name>
</gene>
<comment type="caution">
    <text evidence="2">The sequence shown here is derived from an EMBL/GenBank/DDBJ whole genome shotgun (WGS) entry which is preliminary data.</text>
</comment>
<accession>A0A0R3JVC2</accession>
<dbReference type="Pfam" id="PF12804">
    <property type="entry name" value="NTP_transf_3"/>
    <property type="match status" value="1"/>
</dbReference>
<dbReference type="AlphaFoldDB" id="A0A0R3JVC2"/>
<organism evidence="2 3">
    <name type="scientific">Caloramator mitchellensis</name>
    <dbReference type="NCBI Taxonomy" id="908809"/>
    <lineage>
        <taxon>Bacteria</taxon>
        <taxon>Bacillati</taxon>
        <taxon>Bacillota</taxon>
        <taxon>Clostridia</taxon>
        <taxon>Eubacteriales</taxon>
        <taxon>Clostridiaceae</taxon>
        <taxon>Caloramator</taxon>
    </lineage>
</organism>
<dbReference type="PATRIC" id="fig|908809.3.peg.349"/>
<evidence type="ECO:0000313" key="2">
    <source>
        <dbReference type="EMBL" id="KRQ87547.1"/>
    </source>
</evidence>
<dbReference type="CDD" id="cd04182">
    <property type="entry name" value="GT_2_like_f"/>
    <property type="match status" value="1"/>
</dbReference>